<evidence type="ECO:0000313" key="3">
    <source>
        <dbReference type="EMBL" id="KAF6145299.1"/>
    </source>
</evidence>
<dbReference type="Proteomes" id="UP000541444">
    <property type="component" value="Unassembled WGS sequence"/>
</dbReference>
<dbReference type="InterPro" id="IPR051944">
    <property type="entry name" value="BEACH_domain_protein"/>
</dbReference>
<accession>A0A7J7LRU0</accession>
<reference evidence="3 4" key="1">
    <citation type="journal article" date="2020" name="IScience">
        <title>Genome Sequencing of the Endangered Kingdonia uniflora (Circaeasteraceae, Ranunculales) Reveals Potential Mechanisms of Evolutionary Specialization.</title>
        <authorList>
            <person name="Sun Y."/>
            <person name="Deng T."/>
            <person name="Zhang A."/>
            <person name="Moore M.J."/>
            <person name="Landis J.B."/>
            <person name="Lin N."/>
            <person name="Zhang H."/>
            <person name="Zhang X."/>
            <person name="Huang J."/>
            <person name="Zhang X."/>
            <person name="Sun H."/>
            <person name="Wang H."/>
        </authorList>
    </citation>
    <scope>NUCLEOTIDE SEQUENCE [LARGE SCALE GENOMIC DNA]</scope>
    <source>
        <strain evidence="3">TB1705</strain>
        <tissue evidence="3">Leaf</tissue>
    </source>
</reference>
<dbReference type="EMBL" id="JACGCM010002078">
    <property type="protein sequence ID" value="KAF6145299.1"/>
    <property type="molecule type" value="Genomic_DNA"/>
</dbReference>
<organism evidence="3 4">
    <name type="scientific">Kingdonia uniflora</name>
    <dbReference type="NCBI Taxonomy" id="39325"/>
    <lineage>
        <taxon>Eukaryota</taxon>
        <taxon>Viridiplantae</taxon>
        <taxon>Streptophyta</taxon>
        <taxon>Embryophyta</taxon>
        <taxon>Tracheophyta</taxon>
        <taxon>Spermatophyta</taxon>
        <taxon>Magnoliopsida</taxon>
        <taxon>Ranunculales</taxon>
        <taxon>Circaeasteraceae</taxon>
        <taxon>Kingdonia</taxon>
    </lineage>
</organism>
<dbReference type="Pfam" id="PF15787">
    <property type="entry name" value="DUF4704"/>
    <property type="match status" value="1"/>
</dbReference>
<comment type="caution">
    <text evidence="3">The sequence shown here is derived from an EMBL/GenBank/DDBJ whole genome shotgun (WGS) entry which is preliminary data.</text>
</comment>
<proteinExistence type="predicted"/>
<gene>
    <name evidence="3" type="ORF">GIB67_004776</name>
</gene>
<keyword evidence="4" id="KW-1185">Reference proteome</keyword>
<feature type="domain" description="DUF4704" evidence="2">
    <location>
        <begin position="147"/>
        <end position="210"/>
    </location>
</feature>
<keyword evidence="1" id="KW-0853">WD repeat</keyword>
<protein>
    <recommendedName>
        <fullName evidence="2">DUF4704 domain-containing protein</fullName>
    </recommendedName>
</protein>
<evidence type="ECO:0000313" key="4">
    <source>
        <dbReference type="Proteomes" id="UP000541444"/>
    </source>
</evidence>
<dbReference type="PANTHER" id="PTHR46108:SF4">
    <property type="entry name" value="BLUE CHEESE"/>
    <property type="match status" value="1"/>
</dbReference>
<evidence type="ECO:0000259" key="2">
    <source>
        <dbReference type="Pfam" id="PF15787"/>
    </source>
</evidence>
<evidence type="ECO:0000256" key="1">
    <source>
        <dbReference type="ARBA" id="ARBA00022574"/>
    </source>
</evidence>
<dbReference type="AlphaFoldDB" id="A0A7J7LRU0"/>
<sequence>MLALIEAAETRDMLHMTLPLLACALRQNPQNVQDMQSYRGYHLLALFLHRRMSLFDMLCLEIFFQMAACEASVSETQKVPEIQTITTPPAGVIHETSYDYLTLSKFDELSSVGSHGDMDDFSVLKDSLSHISELEHNEVQSSTSNCVVSSNADMVKHVLLDWTLWVMAPVSIQISLLGFLERLVSMHWYRNHNLTVLRRINLVQHLLITLQRGDVEVPVLEKLVVLLGVVLEDGFLGSELEQVVKFVIMTFDPPKLASRHQITRVDGKTCYCVEHVARDAY</sequence>
<dbReference type="OrthoDB" id="1492438at2759"/>
<dbReference type="PANTHER" id="PTHR46108">
    <property type="entry name" value="BLUE CHEESE"/>
    <property type="match status" value="1"/>
</dbReference>
<name>A0A7J7LRU0_9MAGN</name>
<dbReference type="InterPro" id="IPR031570">
    <property type="entry name" value="NBEA/BDCP_DUF4704"/>
</dbReference>